<protein>
    <submittedName>
        <fullName evidence="1">Uncharacterized protein</fullName>
    </submittedName>
</protein>
<gene>
    <name evidence="1" type="ORF">BK138_34325</name>
</gene>
<sequence>MALTFIALFVSSIFFSKYITQKNDIDKAADFSYRSFIVESLIYKTNLEQYIQAKDKTKNMDLMISIENIKSTFQSYDLIINANHKLEDSQYQKRASLFNDYWRLISREYGQLSLEELKTTDSKVREMIKMFQK</sequence>
<proteinExistence type="predicted"/>
<name>A0A1R1DYY5_9BACL</name>
<organism evidence="1 2">
    <name type="scientific">Paenibacillus rhizosphaerae</name>
    <dbReference type="NCBI Taxonomy" id="297318"/>
    <lineage>
        <taxon>Bacteria</taxon>
        <taxon>Bacillati</taxon>
        <taxon>Bacillota</taxon>
        <taxon>Bacilli</taxon>
        <taxon>Bacillales</taxon>
        <taxon>Paenibacillaceae</taxon>
        <taxon>Paenibacillus</taxon>
    </lineage>
</organism>
<evidence type="ECO:0000313" key="2">
    <source>
        <dbReference type="Proteomes" id="UP000187172"/>
    </source>
</evidence>
<accession>A0A1R1DYY5</accession>
<comment type="caution">
    <text evidence="1">The sequence shown here is derived from an EMBL/GenBank/DDBJ whole genome shotgun (WGS) entry which is preliminary data.</text>
</comment>
<dbReference type="Proteomes" id="UP000187172">
    <property type="component" value="Unassembled WGS sequence"/>
</dbReference>
<dbReference type="EMBL" id="MRTP01000025">
    <property type="protein sequence ID" value="OMF44726.1"/>
    <property type="molecule type" value="Genomic_DNA"/>
</dbReference>
<evidence type="ECO:0000313" key="1">
    <source>
        <dbReference type="EMBL" id="OMF44726.1"/>
    </source>
</evidence>
<keyword evidence="2" id="KW-1185">Reference proteome</keyword>
<reference evidence="1 2" key="1">
    <citation type="submission" date="2016-11" db="EMBL/GenBank/DDBJ databases">
        <title>Paenibacillus species isolates.</title>
        <authorList>
            <person name="Beno S.M."/>
        </authorList>
    </citation>
    <scope>NUCLEOTIDE SEQUENCE [LARGE SCALE GENOMIC DNA]</scope>
    <source>
        <strain evidence="1 2">FSL R5-0378</strain>
    </source>
</reference>
<dbReference type="AlphaFoldDB" id="A0A1R1DYY5"/>